<feature type="region of interest" description="Disordered" evidence="1">
    <location>
        <begin position="238"/>
        <end position="262"/>
    </location>
</feature>
<dbReference type="Proteomes" id="UP000529637">
    <property type="component" value="Unassembled WGS sequence"/>
</dbReference>
<dbReference type="RefSeq" id="WP_176069951.1">
    <property type="nucleotide sequence ID" value="NZ_JABWMJ010000007.1"/>
</dbReference>
<organism evidence="3 4">
    <name type="scientific">Piscinibacter koreensis</name>
    <dbReference type="NCBI Taxonomy" id="2742824"/>
    <lineage>
        <taxon>Bacteria</taxon>
        <taxon>Pseudomonadati</taxon>
        <taxon>Pseudomonadota</taxon>
        <taxon>Betaproteobacteria</taxon>
        <taxon>Burkholderiales</taxon>
        <taxon>Sphaerotilaceae</taxon>
        <taxon>Piscinibacter</taxon>
    </lineage>
</organism>
<name>A0A7Y6NPR2_9BURK</name>
<gene>
    <name evidence="3" type="ORF">HQN59_15095</name>
</gene>
<dbReference type="AlphaFoldDB" id="A0A7Y6NPR2"/>
<keyword evidence="2" id="KW-0472">Membrane</keyword>
<evidence type="ECO:0000313" key="4">
    <source>
        <dbReference type="Proteomes" id="UP000529637"/>
    </source>
</evidence>
<keyword evidence="2" id="KW-0812">Transmembrane</keyword>
<feature type="region of interest" description="Disordered" evidence="1">
    <location>
        <begin position="1"/>
        <end position="33"/>
    </location>
</feature>
<evidence type="ECO:0000313" key="3">
    <source>
        <dbReference type="EMBL" id="NUZ07090.1"/>
    </source>
</evidence>
<reference evidence="3 4" key="1">
    <citation type="submission" date="2020-06" db="EMBL/GenBank/DDBJ databases">
        <title>Schlegella sp. ID0723 isolated from air conditioner.</title>
        <authorList>
            <person name="Kim D.Y."/>
            <person name="Kim D.-U."/>
        </authorList>
    </citation>
    <scope>NUCLEOTIDE SEQUENCE [LARGE SCALE GENOMIC DNA]</scope>
    <source>
        <strain evidence="3 4">ID0723</strain>
    </source>
</reference>
<feature type="region of interest" description="Disordered" evidence="1">
    <location>
        <begin position="142"/>
        <end position="208"/>
    </location>
</feature>
<evidence type="ECO:0000256" key="2">
    <source>
        <dbReference type="SAM" id="Phobius"/>
    </source>
</evidence>
<keyword evidence="2" id="KW-1133">Transmembrane helix</keyword>
<keyword evidence="4" id="KW-1185">Reference proteome</keyword>
<feature type="region of interest" description="Disordered" evidence="1">
    <location>
        <begin position="314"/>
        <end position="336"/>
    </location>
</feature>
<feature type="compositionally biased region" description="Basic and acidic residues" evidence="1">
    <location>
        <begin position="158"/>
        <end position="171"/>
    </location>
</feature>
<comment type="caution">
    <text evidence="3">The sequence shown here is derived from an EMBL/GenBank/DDBJ whole genome shotgun (WGS) entry which is preliminary data.</text>
</comment>
<proteinExistence type="predicted"/>
<sequence length="336" mass="35713">MPERGLQPTTRAAGRMGREKQPLESESPPPSRWFAPTLRVPLTRNKPLDVYSWLHVGIATAAVVTTGAIAGWLAHTRRSTRAAVAARARATASRVETARATPARAEALPTRAVGEHADESTTRPAALDEIAGPVRVLSRPAGAAVVQGDGSAHVQPTRRIDPLADGRRSEPPRAAASTPGEPRTRSAPSGGDGQTARPASIGPSTRAHATAAVLEAAAKARMEGFEAEHRAVQVVARAAERPPETDGTAASRAARSQGVRAAEARARAERESMVTSMNPRAFTEQIAEYRAELQRRVAQEEARVEAMQAEARRQWAERTATHGHRMRSDAAAAVPG</sequence>
<evidence type="ECO:0000256" key="1">
    <source>
        <dbReference type="SAM" id="MobiDB-lite"/>
    </source>
</evidence>
<feature type="transmembrane region" description="Helical" evidence="2">
    <location>
        <begin position="50"/>
        <end position="73"/>
    </location>
</feature>
<dbReference type="EMBL" id="JABWMJ010000007">
    <property type="protein sequence ID" value="NUZ07090.1"/>
    <property type="molecule type" value="Genomic_DNA"/>
</dbReference>
<accession>A0A7Y6NPR2</accession>
<protein>
    <submittedName>
        <fullName evidence="3">Uncharacterized protein</fullName>
    </submittedName>
</protein>